<reference evidence="2 3" key="1">
    <citation type="journal article" date="2016" name="Nat. Commun.">
        <title>Thousands of microbial genomes shed light on interconnected biogeochemical processes in an aquifer system.</title>
        <authorList>
            <person name="Anantharaman K."/>
            <person name="Brown C.T."/>
            <person name="Hug L.A."/>
            <person name="Sharon I."/>
            <person name="Castelle C.J."/>
            <person name="Probst A.J."/>
            <person name="Thomas B.C."/>
            <person name="Singh A."/>
            <person name="Wilkins M.J."/>
            <person name="Karaoz U."/>
            <person name="Brodie E.L."/>
            <person name="Williams K.H."/>
            <person name="Hubbard S.S."/>
            <person name="Banfield J.F."/>
        </authorList>
    </citation>
    <scope>NUCLEOTIDE SEQUENCE [LARGE SCALE GENOMIC DNA]</scope>
</reference>
<accession>A0A1G1WC73</accession>
<dbReference type="EMBL" id="MHCS01000048">
    <property type="protein sequence ID" value="OGY25283.1"/>
    <property type="molecule type" value="Genomic_DNA"/>
</dbReference>
<evidence type="ECO:0000313" key="3">
    <source>
        <dbReference type="Proteomes" id="UP000176389"/>
    </source>
</evidence>
<keyword evidence="1" id="KW-0472">Membrane</keyword>
<feature type="transmembrane region" description="Helical" evidence="1">
    <location>
        <begin position="20"/>
        <end position="40"/>
    </location>
</feature>
<evidence type="ECO:0000256" key="1">
    <source>
        <dbReference type="SAM" id="Phobius"/>
    </source>
</evidence>
<comment type="caution">
    <text evidence="2">The sequence shown here is derived from an EMBL/GenBank/DDBJ whole genome shotgun (WGS) entry which is preliminary data.</text>
</comment>
<evidence type="ECO:0000313" key="2">
    <source>
        <dbReference type="EMBL" id="OGY25283.1"/>
    </source>
</evidence>
<keyword evidence="1" id="KW-0812">Transmembrane</keyword>
<evidence type="ECO:0008006" key="4">
    <source>
        <dbReference type="Google" id="ProtNLM"/>
    </source>
</evidence>
<dbReference type="Proteomes" id="UP000176389">
    <property type="component" value="Unassembled WGS sequence"/>
</dbReference>
<dbReference type="AlphaFoldDB" id="A0A1G1WC73"/>
<sequence length="232" mass="26445">MTEEKLSSQASSTKTWPKVLIGLLVGVVIGIILLWFSVLFNYSYLGLNIFDEVNIFKLNEDIKAQLLRGANISQTTANPTKKAETADWKNYEDSQQKYSLKYDPSFRVETLDETTVNFLSSDYKLSDSNKLWPSSGFRIQVTVVSKGPYKNLDVYESTLIEEENKINKSVIMIDGSYWRSFDFEAGDLSKSSMTFTMRGNLLYVISVDAELTEQTSSQNIYKLMLATFKFLD</sequence>
<gene>
    <name evidence="2" type="ORF">A2Z11_02875</name>
</gene>
<proteinExistence type="predicted"/>
<name>A0A1G1WC73_9BACT</name>
<organism evidence="2 3">
    <name type="scientific">Candidatus Woykebacteria bacterium RBG_16_43_9</name>
    <dbReference type="NCBI Taxonomy" id="1802596"/>
    <lineage>
        <taxon>Bacteria</taxon>
        <taxon>Candidatus Woykeibacteriota</taxon>
    </lineage>
</organism>
<keyword evidence="1" id="KW-1133">Transmembrane helix</keyword>
<protein>
    <recommendedName>
        <fullName evidence="4">PsbP C-terminal domain-containing protein</fullName>
    </recommendedName>
</protein>